<dbReference type="Proteomes" id="UP001054945">
    <property type="component" value="Unassembled WGS sequence"/>
</dbReference>
<gene>
    <name evidence="1" type="ORF">CEXT_732511</name>
</gene>
<dbReference type="EMBL" id="BPLR01007051">
    <property type="protein sequence ID" value="GIY14126.1"/>
    <property type="molecule type" value="Genomic_DNA"/>
</dbReference>
<protein>
    <submittedName>
        <fullName evidence="1">Uncharacterized protein</fullName>
    </submittedName>
</protein>
<evidence type="ECO:0000313" key="2">
    <source>
        <dbReference type="Proteomes" id="UP001054945"/>
    </source>
</evidence>
<evidence type="ECO:0000313" key="1">
    <source>
        <dbReference type="EMBL" id="GIY14126.1"/>
    </source>
</evidence>
<dbReference type="AlphaFoldDB" id="A0AAV4R1F7"/>
<sequence>MVLFKSMECLPAQTYFDRGGKNEHFPPFIPHLEESIIKKKANNSSGNEWDLPFAAAVKSGWRKDSVRLRFGSRD</sequence>
<accession>A0AAV4R1F7</accession>
<comment type="caution">
    <text evidence="1">The sequence shown here is derived from an EMBL/GenBank/DDBJ whole genome shotgun (WGS) entry which is preliminary data.</text>
</comment>
<keyword evidence="2" id="KW-1185">Reference proteome</keyword>
<organism evidence="1 2">
    <name type="scientific">Caerostris extrusa</name>
    <name type="common">Bark spider</name>
    <name type="synonym">Caerostris bankana</name>
    <dbReference type="NCBI Taxonomy" id="172846"/>
    <lineage>
        <taxon>Eukaryota</taxon>
        <taxon>Metazoa</taxon>
        <taxon>Ecdysozoa</taxon>
        <taxon>Arthropoda</taxon>
        <taxon>Chelicerata</taxon>
        <taxon>Arachnida</taxon>
        <taxon>Araneae</taxon>
        <taxon>Araneomorphae</taxon>
        <taxon>Entelegynae</taxon>
        <taxon>Araneoidea</taxon>
        <taxon>Araneidae</taxon>
        <taxon>Caerostris</taxon>
    </lineage>
</organism>
<proteinExistence type="predicted"/>
<reference evidence="1 2" key="1">
    <citation type="submission" date="2021-06" db="EMBL/GenBank/DDBJ databases">
        <title>Caerostris extrusa draft genome.</title>
        <authorList>
            <person name="Kono N."/>
            <person name="Arakawa K."/>
        </authorList>
    </citation>
    <scope>NUCLEOTIDE SEQUENCE [LARGE SCALE GENOMIC DNA]</scope>
</reference>
<name>A0AAV4R1F7_CAEEX</name>